<keyword evidence="3" id="KW-1185">Reference proteome</keyword>
<dbReference type="InterPro" id="IPR018777">
    <property type="entry name" value="Replication_initiator_prot_A"/>
</dbReference>
<dbReference type="Proteomes" id="UP000192582">
    <property type="component" value="Unassembled WGS sequence"/>
</dbReference>
<dbReference type="AlphaFoldDB" id="A0A1W1UMJ0"/>
<feature type="compositionally biased region" description="Basic and acidic residues" evidence="1">
    <location>
        <begin position="374"/>
        <end position="383"/>
    </location>
</feature>
<reference evidence="2 3" key="1">
    <citation type="submission" date="2017-04" db="EMBL/GenBank/DDBJ databases">
        <authorList>
            <person name="Afonso C.L."/>
            <person name="Miller P.J."/>
            <person name="Scott M.A."/>
            <person name="Spackman E."/>
            <person name="Goraichik I."/>
            <person name="Dimitrov K.M."/>
            <person name="Suarez D.L."/>
            <person name="Swayne D.E."/>
        </authorList>
    </citation>
    <scope>NUCLEOTIDE SEQUENCE [LARGE SCALE GENOMIC DNA]</scope>
    <source>
        <strain evidence="2 3">KR-140</strain>
    </source>
</reference>
<dbReference type="RefSeq" id="WP_084046123.1">
    <property type="nucleotide sequence ID" value="NZ_FWWU01000005.1"/>
</dbReference>
<dbReference type="OrthoDB" id="581589at2"/>
<sequence>MVRRSALKPAAPHRYTEYNVAQLGLISVQSKLPAGARTGWTSETREGKNTAGTRSSTAHASGVPHGIAGDVFSALVTETIAARENGETQLQMTVADIARQAGLGTRAADYERITVALQQLRHTNYEIWHKWRTTLTHVKEEAVLTLLPTLITRTEESLDFPGQQNRLFVMELHPSVMGSITGALTLATDPLLLEQLTSPTARGIYRLLEAWRRDPQDLTRVGMRVTIRGVELVESARLMGSRSSVSQLLAPLLAEKGAFAQLRDAGYLRRVDWTGRGDNLTLAFEFAQKQNLMDMRALQLLNELGVTGTHAETLAMTFNRELVESAAWQLEERRKAKYPIKSGPGMLIKILKDGSAAQRLEEFRARKRPLVMGEKQRAVRPAEEPPPEEELSPQERMERAVKMLGTLMIIKRLTSAQVEKIQDALEAGTLDPEQVMPLMMLDAENLRRWYVGQVEGNGASSPDRP</sequence>
<evidence type="ECO:0000256" key="1">
    <source>
        <dbReference type="SAM" id="MobiDB-lite"/>
    </source>
</evidence>
<feature type="region of interest" description="Disordered" evidence="1">
    <location>
        <begin position="36"/>
        <end position="63"/>
    </location>
</feature>
<feature type="region of interest" description="Disordered" evidence="1">
    <location>
        <begin position="372"/>
        <end position="395"/>
    </location>
</feature>
<dbReference type="EMBL" id="FWWU01000005">
    <property type="protein sequence ID" value="SMB82021.1"/>
    <property type="molecule type" value="Genomic_DNA"/>
</dbReference>
<feature type="compositionally biased region" description="Polar residues" evidence="1">
    <location>
        <begin position="50"/>
        <end position="59"/>
    </location>
</feature>
<accession>A0A1W1UMJ0</accession>
<dbReference type="Pfam" id="PF10134">
    <property type="entry name" value="RPA"/>
    <property type="match status" value="1"/>
</dbReference>
<evidence type="ECO:0000313" key="2">
    <source>
        <dbReference type="EMBL" id="SMB82021.1"/>
    </source>
</evidence>
<organism evidence="2 3">
    <name type="scientific">Deinococcus hopiensis KR-140</name>
    <dbReference type="NCBI Taxonomy" id="695939"/>
    <lineage>
        <taxon>Bacteria</taxon>
        <taxon>Thermotogati</taxon>
        <taxon>Deinococcota</taxon>
        <taxon>Deinococci</taxon>
        <taxon>Deinococcales</taxon>
        <taxon>Deinococcaceae</taxon>
        <taxon>Deinococcus</taxon>
    </lineage>
</organism>
<evidence type="ECO:0000313" key="3">
    <source>
        <dbReference type="Proteomes" id="UP000192582"/>
    </source>
</evidence>
<protein>
    <submittedName>
        <fullName evidence="2">Replication initiator protein A</fullName>
    </submittedName>
</protein>
<name>A0A1W1UMJ0_9DEIO</name>
<gene>
    <name evidence="2" type="ORF">SAMN00790413_04817</name>
</gene>
<proteinExistence type="predicted"/>